<comment type="subcellular location">
    <subcellularLocation>
        <location evidence="2">Periplasm</location>
    </subcellularLocation>
</comment>
<evidence type="ECO:0000313" key="13">
    <source>
        <dbReference type="EMBL" id="MDU0112818.1"/>
    </source>
</evidence>
<keyword evidence="7" id="KW-1005">Bacterial flagellum biogenesis</keyword>
<keyword evidence="10" id="KW-0961">Cell wall biogenesis/degradation</keyword>
<organism evidence="13 14">
    <name type="scientific">Psychrosphaera aquimarina</name>
    <dbReference type="NCBI Taxonomy" id="2044854"/>
    <lineage>
        <taxon>Bacteria</taxon>
        <taxon>Pseudomonadati</taxon>
        <taxon>Pseudomonadota</taxon>
        <taxon>Gammaproteobacteria</taxon>
        <taxon>Alteromonadales</taxon>
        <taxon>Pseudoalteromonadaceae</taxon>
        <taxon>Psychrosphaera</taxon>
    </lineage>
</organism>
<evidence type="ECO:0000256" key="7">
    <source>
        <dbReference type="ARBA" id="ARBA00022795"/>
    </source>
</evidence>
<accession>A0ABU3QZG8</accession>
<dbReference type="Proteomes" id="UP001257914">
    <property type="component" value="Unassembled WGS sequence"/>
</dbReference>
<dbReference type="InterPro" id="IPR051056">
    <property type="entry name" value="Glycosyl_Hydrolase_73"/>
</dbReference>
<comment type="similarity">
    <text evidence="4">In the C-terminal section; belongs to the glycosyl hydrolase 73 family.</text>
</comment>
<comment type="caution">
    <text evidence="13">The sequence shown here is derived from an EMBL/GenBank/DDBJ whole genome shotgun (WGS) entry which is preliminary data.</text>
</comment>
<keyword evidence="13" id="KW-0282">Flagellum</keyword>
<evidence type="ECO:0000256" key="6">
    <source>
        <dbReference type="ARBA" id="ARBA00022764"/>
    </source>
</evidence>
<dbReference type="NCBIfam" id="TIGR02541">
    <property type="entry name" value="flagell_FlgJ"/>
    <property type="match status" value="1"/>
</dbReference>
<evidence type="ECO:0000256" key="1">
    <source>
        <dbReference type="ARBA" id="ARBA00002954"/>
    </source>
</evidence>
<evidence type="ECO:0000256" key="5">
    <source>
        <dbReference type="ARBA" id="ARBA00013433"/>
    </source>
</evidence>
<dbReference type="PANTHER" id="PTHR33308">
    <property type="entry name" value="PEPTIDOGLYCAN HYDROLASE FLGJ"/>
    <property type="match status" value="1"/>
</dbReference>
<dbReference type="InterPro" id="IPR013377">
    <property type="entry name" value="FlgJ"/>
</dbReference>
<dbReference type="GO" id="GO:0016787">
    <property type="term" value="F:hydrolase activity"/>
    <property type="evidence" value="ECO:0007669"/>
    <property type="project" value="UniProtKB-KW"/>
</dbReference>
<proteinExistence type="inferred from homology"/>
<feature type="domain" description="Mannosyl-glycoprotein endo-beta-N-acetylglucosamidase-like" evidence="12">
    <location>
        <begin position="185"/>
        <end position="353"/>
    </location>
</feature>
<keyword evidence="9" id="KW-0326">Glycosidase</keyword>
<dbReference type="Pfam" id="PF01832">
    <property type="entry name" value="Glucosaminidase"/>
    <property type="match status" value="1"/>
</dbReference>
<evidence type="ECO:0000259" key="12">
    <source>
        <dbReference type="SMART" id="SM00047"/>
    </source>
</evidence>
<dbReference type="SMART" id="SM00047">
    <property type="entry name" value="LYZ2"/>
    <property type="match status" value="1"/>
</dbReference>
<evidence type="ECO:0000256" key="4">
    <source>
        <dbReference type="ARBA" id="ARBA00007974"/>
    </source>
</evidence>
<evidence type="ECO:0000256" key="10">
    <source>
        <dbReference type="ARBA" id="ARBA00023316"/>
    </source>
</evidence>
<evidence type="ECO:0000256" key="8">
    <source>
        <dbReference type="ARBA" id="ARBA00022801"/>
    </source>
</evidence>
<protein>
    <recommendedName>
        <fullName evidence="5">Peptidoglycan hydrolase FlgJ</fullName>
    </recommendedName>
    <alternativeName>
        <fullName evidence="11">Muramidase FlgJ</fullName>
    </alternativeName>
</protein>
<comment type="similarity">
    <text evidence="3">In the N-terminal section; belongs to the FlgJ family.</text>
</comment>
<dbReference type="Gene3D" id="1.10.530.10">
    <property type="match status" value="1"/>
</dbReference>
<sequence>MSKIGDVNNHLDLTGLQQLKAQATKDPESKEALKQAAAHFESIFIGMMLKSMRQANAAFEQDNPMNSNTTKFFRDMYDQQLATDMASNGSMGLADIIVKQLSNDTENYKAASTLRNNADLTRQSYYLDNKPTQTQTLTNANTDTVSKPDSLLNDFNKVIDKGFSAIGSEKPVASELSQTQHKSNKAPVNFESPEHFVDSLWQFAKKAASKIGVNPAVIIAQSALETGWGQHIIKDKQGESSFNLFNVKAHRDWDGEKAAQSTLEFEKGVAVRKTEPFRVYNNFTEAFDDFVKFLKSNSRYEGALEKAAEPEQFLQQLQKAGYATDPRYADKIIGILNSSTFKDVVGKVIQSTNSKVGA</sequence>
<dbReference type="Pfam" id="PF10135">
    <property type="entry name" value="Rod-binding"/>
    <property type="match status" value="1"/>
</dbReference>
<reference evidence="13 14" key="1">
    <citation type="submission" date="2023-10" db="EMBL/GenBank/DDBJ databases">
        <title>Psychrosphaera aquimaarina strain SW33 isolated from seawater.</title>
        <authorList>
            <person name="Bayburt H."/>
            <person name="Kim J.M."/>
            <person name="Choi B.J."/>
            <person name="Jeon C.O."/>
        </authorList>
    </citation>
    <scope>NUCLEOTIDE SEQUENCE [LARGE SCALE GENOMIC DNA]</scope>
    <source>
        <strain evidence="13 14">KCTC 52743</strain>
    </source>
</reference>
<evidence type="ECO:0000256" key="2">
    <source>
        <dbReference type="ARBA" id="ARBA00004418"/>
    </source>
</evidence>
<dbReference type="RefSeq" id="WP_315946505.1">
    <property type="nucleotide sequence ID" value="NZ_JAWCUA010000007.1"/>
</dbReference>
<evidence type="ECO:0000256" key="11">
    <source>
        <dbReference type="ARBA" id="ARBA00030835"/>
    </source>
</evidence>
<keyword evidence="14" id="KW-1185">Reference proteome</keyword>
<keyword evidence="6" id="KW-0574">Periplasm</keyword>
<name>A0ABU3QZG8_9GAMM</name>
<dbReference type="PANTHER" id="PTHR33308:SF9">
    <property type="entry name" value="PEPTIDOGLYCAN HYDROLASE FLGJ"/>
    <property type="match status" value="1"/>
</dbReference>
<keyword evidence="13" id="KW-0969">Cilium</keyword>
<evidence type="ECO:0000313" key="14">
    <source>
        <dbReference type="Proteomes" id="UP001257914"/>
    </source>
</evidence>
<dbReference type="EMBL" id="JAWCUA010000007">
    <property type="protein sequence ID" value="MDU0112818.1"/>
    <property type="molecule type" value="Genomic_DNA"/>
</dbReference>
<evidence type="ECO:0000256" key="3">
    <source>
        <dbReference type="ARBA" id="ARBA00006880"/>
    </source>
</evidence>
<gene>
    <name evidence="13" type="primary">flgJ</name>
    <name evidence="13" type="ORF">RT723_07350</name>
</gene>
<comment type="function">
    <text evidence="1">Flagellum-specific muramidase which hydrolyzes the peptidoglycan layer to assemble the rod structure in the periplasmic space.</text>
</comment>
<keyword evidence="13" id="KW-0966">Cell projection</keyword>
<dbReference type="InterPro" id="IPR019301">
    <property type="entry name" value="Flagellar_prot_FlgJ_N"/>
</dbReference>
<keyword evidence="8 13" id="KW-0378">Hydrolase</keyword>
<evidence type="ECO:0000256" key="9">
    <source>
        <dbReference type="ARBA" id="ARBA00023295"/>
    </source>
</evidence>
<dbReference type="Gene3D" id="2.10.70.40">
    <property type="entry name" value="peptidoglycan hydrolase"/>
    <property type="match status" value="1"/>
</dbReference>
<dbReference type="InterPro" id="IPR002901">
    <property type="entry name" value="MGlyc_endo_b_GlcNAc-like_dom"/>
</dbReference>